<evidence type="ECO:0000313" key="12">
    <source>
        <dbReference type="Proteomes" id="UP000809081"/>
    </source>
</evidence>
<dbReference type="Proteomes" id="UP000809081">
    <property type="component" value="Unassembled WGS sequence"/>
</dbReference>
<sequence length="109" mass="12113">MTKWLLKLKKATAKGFTLAEMLVVLLIISVLMLLFIPNLSKQKEAIQDKGNAAVVKVVESQAEVYELNHDDEATLSKLVSADQITAKQQKAYQDYYAKNKTGETAQIAN</sequence>
<name>A0ABS2PMQ8_9STRE</name>
<dbReference type="Pfam" id="PF07963">
    <property type="entry name" value="N_methyl"/>
    <property type="match status" value="1"/>
</dbReference>
<keyword evidence="4" id="KW-0488">Methylation</keyword>
<evidence type="ECO:0000313" key="11">
    <source>
        <dbReference type="EMBL" id="MBM7636724.1"/>
    </source>
</evidence>
<evidence type="ECO:0000256" key="3">
    <source>
        <dbReference type="ARBA" id="ARBA00022475"/>
    </source>
</evidence>
<comment type="subcellular location">
    <subcellularLocation>
        <location evidence="1">Cell membrane</location>
        <topology evidence="1">Single-pass membrane protein</topology>
    </subcellularLocation>
    <subcellularLocation>
        <location evidence="2">Cell surface</location>
    </subcellularLocation>
</comment>
<dbReference type="PRINTS" id="PR00813">
    <property type="entry name" value="BCTERIALGSPG"/>
</dbReference>
<evidence type="ECO:0000256" key="1">
    <source>
        <dbReference type="ARBA" id="ARBA00004162"/>
    </source>
</evidence>
<dbReference type="InterPro" id="IPR016940">
    <property type="entry name" value="ComGC"/>
</dbReference>
<keyword evidence="3" id="KW-1003">Cell membrane</keyword>
<evidence type="ECO:0000256" key="5">
    <source>
        <dbReference type="ARBA" id="ARBA00022692"/>
    </source>
</evidence>
<dbReference type="InterPro" id="IPR012902">
    <property type="entry name" value="N_methyl_site"/>
</dbReference>
<dbReference type="RefSeq" id="WP_205017590.1">
    <property type="nucleotide sequence ID" value="NZ_JAFBEI010000033.1"/>
</dbReference>
<evidence type="ECO:0000256" key="2">
    <source>
        <dbReference type="ARBA" id="ARBA00004241"/>
    </source>
</evidence>
<keyword evidence="6 10" id="KW-1133">Transmembrane helix</keyword>
<keyword evidence="8" id="KW-0178">Competence</keyword>
<reference evidence="11 12" key="1">
    <citation type="submission" date="2021-01" db="EMBL/GenBank/DDBJ databases">
        <title>Genomic Encyclopedia of Type Strains, Phase IV (KMG-IV): sequencing the most valuable type-strain genomes for metagenomic binning, comparative biology and taxonomic classification.</title>
        <authorList>
            <person name="Goeker M."/>
        </authorList>
    </citation>
    <scope>NUCLEOTIDE SEQUENCE [LARGE SCALE GENOMIC DNA]</scope>
    <source>
        <strain evidence="11 12">DSM 27513</strain>
    </source>
</reference>
<dbReference type="NCBIfam" id="TIGR02532">
    <property type="entry name" value="IV_pilin_GFxxxE"/>
    <property type="match status" value="1"/>
</dbReference>
<dbReference type="NCBIfam" id="NF040999">
    <property type="entry name" value="pilin_ComGC"/>
    <property type="match status" value="1"/>
</dbReference>
<dbReference type="EMBL" id="JAFBEI010000033">
    <property type="protein sequence ID" value="MBM7636724.1"/>
    <property type="molecule type" value="Genomic_DNA"/>
</dbReference>
<evidence type="ECO:0000256" key="7">
    <source>
        <dbReference type="ARBA" id="ARBA00023136"/>
    </source>
</evidence>
<evidence type="ECO:0000256" key="10">
    <source>
        <dbReference type="SAM" id="Phobius"/>
    </source>
</evidence>
<dbReference type="Gene3D" id="3.30.700.10">
    <property type="entry name" value="Glycoprotein, Type 4 Pilin"/>
    <property type="match status" value="1"/>
</dbReference>
<dbReference type="InterPro" id="IPR045584">
    <property type="entry name" value="Pilin-like"/>
</dbReference>
<keyword evidence="12" id="KW-1185">Reference proteome</keyword>
<keyword evidence="5 10" id="KW-0812">Transmembrane</keyword>
<dbReference type="SUPFAM" id="SSF54523">
    <property type="entry name" value="Pili subunits"/>
    <property type="match status" value="1"/>
</dbReference>
<dbReference type="PIRSF" id="PIRSF029928">
    <property type="entry name" value="Late_competence_ComGC"/>
    <property type="match status" value="1"/>
</dbReference>
<evidence type="ECO:0000256" key="9">
    <source>
        <dbReference type="ARBA" id="ARBA00043982"/>
    </source>
</evidence>
<dbReference type="InterPro" id="IPR000983">
    <property type="entry name" value="Bac_GSPG_pilin"/>
</dbReference>
<gene>
    <name evidence="11" type="ORF">JOC31_001548</name>
</gene>
<organism evidence="11 12">
    <name type="scientific">Streptococcus saliviloxodontae</name>
    <dbReference type="NCBI Taxonomy" id="1349416"/>
    <lineage>
        <taxon>Bacteria</taxon>
        <taxon>Bacillati</taxon>
        <taxon>Bacillota</taxon>
        <taxon>Bacilli</taxon>
        <taxon>Lactobacillales</taxon>
        <taxon>Streptococcaceae</taxon>
        <taxon>Streptococcus</taxon>
    </lineage>
</organism>
<evidence type="ECO:0000256" key="4">
    <source>
        <dbReference type="ARBA" id="ARBA00022481"/>
    </source>
</evidence>
<keyword evidence="7 10" id="KW-0472">Membrane</keyword>
<feature type="transmembrane region" description="Helical" evidence="10">
    <location>
        <begin position="15"/>
        <end position="36"/>
    </location>
</feature>
<accession>A0ABS2PMQ8</accession>
<comment type="similarity">
    <text evidence="9">Belongs to the ComGC family.</text>
</comment>
<proteinExistence type="inferred from homology"/>
<evidence type="ECO:0000256" key="8">
    <source>
        <dbReference type="ARBA" id="ARBA00023287"/>
    </source>
</evidence>
<evidence type="ECO:0000256" key="6">
    <source>
        <dbReference type="ARBA" id="ARBA00022989"/>
    </source>
</evidence>
<protein>
    <submittedName>
        <fullName evidence="11">Competence protein ComGC</fullName>
    </submittedName>
</protein>
<comment type="caution">
    <text evidence="11">The sequence shown here is derived from an EMBL/GenBank/DDBJ whole genome shotgun (WGS) entry which is preliminary data.</text>
</comment>